<organism evidence="11">
    <name type="scientific">uncultured Woeseiaceae bacterium</name>
    <dbReference type="NCBI Taxonomy" id="1983305"/>
    <lineage>
        <taxon>Bacteria</taxon>
        <taxon>Pseudomonadati</taxon>
        <taxon>Pseudomonadota</taxon>
        <taxon>Gammaproteobacteria</taxon>
        <taxon>Woeseiales</taxon>
        <taxon>Woeseiaceae</taxon>
        <taxon>environmental samples</taxon>
    </lineage>
</organism>
<evidence type="ECO:0000256" key="1">
    <source>
        <dbReference type="ARBA" id="ARBA00004903"/>
    </source>
</evidence>
<comment type="function">
    <text evidence="7 8">Key enzyme in folate metabolism. Catalyzes an essential reaction for de novo glycine and purine synthesis, and for DNA precursor synthesis.</text>
</comment>
<dbReference type="InterPro" id="IPR001796">
    <property type="entry name" value="DHFR_dom"/>
</dbReference>
<dbReference type="FunFam" id="3.40.430.10:FF:000001">
    <property type="entry name" value="Dihydrofolate reductase"/>
    <property type="match status" value="1"/>
</dbReference>
<dbReference type="PRINTS" id="PR00070">
    <property type="entry name" value="DHFR"/>
</dbReference>
<dbReference type="GO" id="GO:0046654">
    <property type="term" value="P:tetrahydrofolate biosynthetic process"/>
    <property type="evidence" value="ECO:0007669"/>
    <property type="project" value="UniProtKB-UniPathway"/>
</dbReference>
<dbReference type="GO" id="GO:0005829">
    <property type="term" value="C:cytosol"/>
    <property type="evidence" value="ECO:0007669"/>
    <property type="project" value="TreeGrafter"/>
</dbReference>
<feature type="domain" description="DHFR" evidence="10">
    <location>
        <begin position="2"/>
        <end position="160"/>
    </location>
</feature>
<gene>
    <name evidence="11" type="primary">folA</name>
    <name evidence="11" type="ORF">JTBM06_V1_100018</name>
</gene>
<dbReference type="GO" id="GO:0070401">
    <property type="term" value="F:NADP+ binding"/>
    <property type="evidence" value="ECO:0007669"/>
    <property type="project" value="UniProtKB-ARBA"/>
</dbReference>
<dbReference type="PANTHER" id="PTHR48069">
    <property type="entry name" value="DIHYDROFOLATE REDUCTASE"/>
    <property type="match status" value="1"/>
</dbReference>
<reference evidence="11" key="1">
    <citation type="submission" date="2019-07" db="EMBL/GenBank/DDBJ databases">
        <authorList>
            <person name="Weber M."/>
            <person name="Kostadinov I."/>
            <person name="Kostadinov D I."/>
        </authorList>
    </citation>
    <scope>NUCLEOTIDE SEQUENCE</scope>
    <source>
        <strain evidence="11">Gfbio:sag-sample-m06:053724c1-46a9-4a36-b237-ea2bf867836b</strain>
    </source>
</reference>
<dbReference type="PANTHER" id="PTHR48069:SF3">
    <property type="entry name" value="DIHYDROFOLATE REDUCTASE"/>
    <property type="match status" value="1"/>
</dbReference>
<dbReference type="GO" id="GO:0046452">
    <property type="term" value="P:dihydrofolate metabolic process"/>
    <property type="evidence" value="ECO:0007669"/>
    <property type="project" value="TreeGrafter"/>
</dbReference>
<comment type="catalytic activity">
    <reaction evidence="8">
        <text>(6S)-5,6,7,8-tetrahydrofolate + NADP(+) = 7,8-dihydrofolate + NADPH + H(+)</text>
        <dbReference type="Rhea" id="RHEA:15009"/>
        <dbReference type="ChEBI" id="CHEBI:15378"/>
        <dbReference type="ChEBI" id="CHEBI:57451"/>
        <dbReference type="ChEBI" id="CHEBI:57453"/>
        <dbReference type="ChEBI" id="CHEBI:57783"/>
        <dbReference type="ChEBI" id="CHEBI:58349"/>
        <dbReference type="EC" id="1.5.1.3"/>
    </reaction>
</comment>
<dbReference type="EC" id="1.5.1.3" evidence="3 8"/>
<dbReference type="PIRSF" id="PIRSF000194">
    <property type="entry name" value="DHFR"/>
    <property type="match status" value="1"/>
</dbReference>
<dbReference type="UniPathway" id="UPA00077">
    <property type="reaction ID" value="UER00158"/>
</dbReference>
<name>A0A7D9D260_9GAMM</name>
<accession>A0A7D9D260</accession>
<dbReference type="Gene3D" id="3.40.430.10">
    <property type="entry name" value="Dihydrofolate Reductase, subunit A"/>
    <property type="match status" value="1"/>
</dbReference>
<keyword evidence="5 8" id="KW-0521">NADP</keyword>
<evidence type="ECO:0000256" key="3">
    <source>
        <dbReference type="ARBA" id="ARBA00012856"/>
    </source>
</evidence>
<dbReference type="PROSITE" id="PS51330">
    <property type="entry name" value="DHFR_2"/>
    <property type="match status" value="1"/>
</dbReference>
<dbReference type="AlphaFoldDB" id="A0A7D9D260"/>
<comment type="pathway">
    <text evidence="1 8">Cofactor biosynthesis; tetrahydrofolate biosynthesis; 5,6,7,8-tetrahydrofolate from 7,8-dihydrofolate: step 1/1.</text>
</comment>
<evidence type="ECO:0000313" key="11">
    <source>
        <dbReference type="EMBL" id="VUX55758.1"/>
    </source>
</evidence>
<evidence type="ECO:0000256" key="8">
    <source>
        <dbReference type="PIRNR" id="PIRNR000194"/>
    </source>
</evidence>
<evidence type="ECO:0000259" key="10">
    <source>
        <dbReference type="PROSITE" id="PS51330"/>
    </source>
</evidence>
<dbReference type="InterPro" id="IPR017925">
    <property type="entry name" value="DHFR_CS"/>
</dbReference>
<dbReference type="SUPFAM" id="SSF53597">
    <property type="entry name" value="Dihydrofolate reductase-like"/>
    <property type="match status" value="1"/>
</dbReference>
<evidence type="ECO:0000256" key="2">
    <source>
        <dbReference type="ARBA" id="ARBA00009539"/>
    </source>
</evidence>
<dbReference type="PROSITE" id="PS00075">
    <property type="entry name" value="DHFR_1"/>
    <property type="match status" value="1"/>
</dbReference>
<evidence type="ECO:0000256" key="4">
    <source>
        <dbReference type="ARBA" id="ARBA00022563"/>
    </source>
</evidence>
<keyword evidence="4 8" id="KW-0554">One-carbon metabolism</keyword>
<protein>
    <recommendedName>
        <fullName evidence="3 8">Dihydrofolate reductase</fullName>
        <ecNumber evidence="3 8">1.5.1.3</ecNumber>
    </recommendedName>
</protein>
<proteinExistence type="inferred from homology"/>
<evidence type="ECO:0000256" key="7">
    <source>
        <dbReference type="ARBA" id="ARBA00025067"/>
    </source>
</evidence>
<dbReference type="InterPro" id="IPR024072">
    <property type="entry name" value="DHFR-like_dom_sf"/>
</dbReference>
<sequence length="162" mass="18108">MKVSMIVAVSANNVIGANAGLPWHLREDLRRFKEITMGKPMIMGRLTFESIGKALPGRRSIVITRQAHYEHAGIDVVSSPDAALELAGGADEVMVIGGGKVYEQLLPMTDRIYLTRVYADFDGDTFFPEIREDEWHIVSSEPLPSNNERPYSISYQILERVS</sequence>
<evidence type="ECO:0000256" key="9">
    <source>
        <dbReference type="RuleBase" id="RU004474"/>
    </source>
</evidence>
<keyword evidence="6 8" id="KW-0560">Oxidoreductase</keyword>
<dbReference type="CDD" id="cd00209">
    <property type="entry name" value="DHFR"/>
    <property type="match status" value="1"/>
</dbReference>
<dbReference type="GO" id="GO:0046655">
    <property type="term" value="P:folic acid metabolic process"/>
    <property type="evidence" value="ECO:0007669"/>
    <property type="project" value="TreeGrafter"/>
</dbReference>
<dbReference type="InterPro" id="IPR012259">
    <property type="entry name" value="DHFR"/>
</dbReference>
<dbReference type="Pfam" id="PF00186">
    <property type="entry name" value="DHFR_1"/>
    <property type="match status" value="1"/>
</dbReference>
<dbReference type="GO" id="GO:0006730">
    <property type="term" value="P:one-carbon metabolic process"/>
    <property type="evidence" value="ECO:0007669"/>
    <property type="project" value="UniProtKB-KW"/>
</dbReference>
<evidence type="ECO:0000256" key="6">
    <source>
        <dbReference type="ARBA" id="ARBA00023002"/>
    </source>
</evidence>
<dbReference type="GO" id="GO:0004146">
    <property type="term" value="F:dihydrofolate reductase activity"/>
    <property type="evidence" value="ECO:0007669"/>
    <property type="project" value="UniProtKB-EC"/>
</dbReference>
<comment type="similarity">
    <text evidence="2 8 9">Belongs to the dihydrofolate reductase family.</text>
</comment>
<dbReference type="EMBL" id="LR633967">
    <property type="protein sequence ID" value="VUX55758.1"/>
    <property type="molecule type" value="Genomic_DNA"/>
</dbReference>
<evidence type="ECO:0000256" key="5">
    <source>
        <dbReference type="ARBA" id="ARBA00022857"/>
    </source>
</evidence>